<dbReference type="Proteomes" id="UP000254508">
    <property type="component" value="Plasmid unnamed"/>
</dbReference>
<dbReference type="EMBL" id="CP031358">
    <property type="protein sequence ID" value="AXK43824.1"/>
    <property type="molecule type" value="Genomic_DNA"/>
</dbReference>
<dbReference type="OrthoDB" id="266253at2"/>
<dbReference type="AlphaFoldDB" id="A0A345YIS2"/>
<geneLocation type="plasmid" evidence="1 2">
    <name>unnamed</name>
</geneLocation>
<dbReference type="RefSeq" id="WP_115418137.1">
    <property type="nucleotide sequence ID" value="NZ_CP031358.1"/>
</dbReference>
<gene>
    <name evidence="1" type="ORF">DVR09_15320</name>
</gene>
<sequence>MSCPLAAALGAAAPFFDDKGKLAAQPFINASRLECWGLNASTIQPDSMSLDADSLTLRAGNTSIDLAKAICRTAGEYLLIIDENGDSFCFNHAPTKH</sequence>
<dbReference type="KEGG" id="err:DVR09_15320"/>
<keyword evidence="2" id="KW-1185">Reference proteome</keyword>
<name>A0A345YIS2_9SPHN</name>
<protein>
    <submittedName>
        <fullName evidence="1">Uncharacterized protein</fullName>
    </submittedName>
</protein>
<organism evidence="1 2">
    <name type="scientific">Erythrobacter aureus</name>
    <dbReference type="NCBI Taxonomy" id="2182384"/>
    <lineage>
        <taxon>Bacteria</taxon>
        <taxon>Pseudomonadati</taxon>
        <taxon>Pseudomonadota</taxon>
        <taxon>Alphaproteobacteria</taxon>
        <taxon>Sphingomonadales</taxon>
        <taxon>Erythrobacteraceae</taxon>
        <taxon>Erythrobacter/Porphyrobacter group</taxon>
        <taxon>Erythrobacter</taxon>
    </lineage>
</organism>
<reference evidence="1 2" key="1">
    <citation type="submission" date="2018-07" db="EMBL/GenBank/DDBJ databases">
        <title>Genome sequence of Erythrobacter strain YH-07, an antagonistic bacterium isolated from Yellow Sea.</title>
        <authorList>
            <person name="Tang T."/>
            <person name="Liu Q."/>
            <person name="Sun X."/>
        </authorList>
    </citation>
    <scope>NUCLEOTIDE SEQUENCE [LARGE SCALE GENOMIC DNA]</scope>
    <source>
        <strain evidence="1 2">YH-07</strain>
        <plasmid evidence="1 2">unnamed</plasmid>
    </source>
</reference>
<proteinExistence type="predicted"/>
<evidence type="ECO:0000313" key="2">
    <source>
        <dbReference type="Proteomes" id="UP000254508"/>
    </source>
</evidence>
<accession>A0A345YIS2</accession>
<evidence type="ECO:0000313" key="1">
    <source>
        <dbReference type="EMBL" id="AXK43824.1"/>
    </source>
</evidence>
<keyword evidence="1" id="KW-0614">Plasmid</keyword>